<accession>A0A8I3PSZ9</accession>
<dbReference type="AlphaFoldDB" id="A0A8I3PSZ9"/>
<reference evidence="2" key="1">
    <citation type="submission" date="2020-03" db="EMBL/GenBank/DDBJ databases">
        <title>Long-read based genome assembly of a Labrador retriever dog.</title>
        <authorList>
            <person name="Eory L."/>
            <person name="Zhang W."/>
            <person name="Schoenebeck J."/>
        </authorList>
    </citation>
    <scope>NUCLEOTIDE SEQUENCE [LARGE SCALE GENOMIC DNA]</scope>
    <source>
        <strain evidence="2">Labrador retriever</strain>
    </source>
</reference>
<evidence type="ECO:0000313" key="2">
    <source>
        <dbReference type="Ensembl" id="ENSCAFP00845036914.1"/>
    </source>
</evidence>
<protein>
    <submittedName>
        <fullName evidence="2">Small integral membrane protein 29</fullName>
    </submittedName>
</protein>
<reference evidence="2" key="3">
    <citation type="submission" date="2025-09" db="UniProtKB">
        <authorList>
            <consortium name="Ensembl"/>
        </authorList>
    </citation>
    <scope>IDENTIFICATION</scope>
    <source>
        <strain evidence="2">Boxer</strain>
    </source>
</reference>
<dbReference type="OrthoDB" id="6381603at2759"/>
<sequence length="261" mass="27775">DPGAEKAGGQARARSHGQAGAKPGCLFHVPPSTAQRAPWAPGTLAESLRAPGRGEQPAPDLSSGAAWRDTRAAPRRTRKPDAGTTAASRAALAGLRPGGRREAAPAPPPPRALSSPRCAALGCPLPPGGGPCSLGPRLRIGRSRSLRAVRLPPPDWLRPGAEAPPISPGPLITRLPALPGPGSKARAFLSGLRRREVMYVQKKKRVDRLRHHLLPMYSYDPAEELHEAEQELLSDVGDPKVVHGWQSGYQHKRMPLLDVKT</sequence>
<dbReference type="GeneTree" id="ENSGT00410000025882"/>
<feature type="region of interest" description="Disordered" evidence="1">
    <location>
        <begin position="1"/>
        <end position="115"/>
    </location>
</feature>
<proteinExistence type="predicted"/>
<evidence type="ECO:0000256" key="1">
    <source>
        <dbReference type="SAM" id="MobiDB-lite"/>
    </source>
</evidence>
<reference evidence="2" key="2">
    <citation type="submission" date="2025-08" db="UniProtKB">
        <authorList>
            <consortium name="Ensembl"/>
        </authorList>
    </citation>
    <scope>IDENTIFICATION</scope>
    <source>
        <strain evidence="2">Boxer</strain>
    </source>
</reference>
<gene>
    <name evidence="2" type="primary">SMIM29</name>
</gene>
<dbReference type="Ensembl" id="ENSCAFT00845047040.1">
    <property type="protein sequence ID" value="ENSCAFP00845036914.1"/>
    <property type="gene ID" value="ENSCAFG00845026693.1"/>
</dbReference>
<name>A0A8I3PSZ9_CANLF</name>
<feature type="compositionally biased region" description="Low complexity" evidence="1">
    <location>
        <begin position="86"/>
        <end position="95"/>
    </location>
</feature>
<keyword evidence="3" id="KW-1185">Reference proteome</keyword>
<dbReference type="PANTHER" id="PTHR47730:SF1">
    <property type="entry name" value="SMALL INTEGRAL MEMBRANE PROTEIN 29"/>
    <property type="match status" value="1"/>
</dbReference>
<dbReference type="Proteomes" id="UP000805418">
    <property type="component" value="Chromosome 12"/>
</dbReference>
<dbReference type="InterPro" id="IPR043239">
    <property type="entry name" value="SMIM29"/>
</dbReference>
<dbReference type="PANTHER" id="PTHR47730">
    <property type="entry name" value="SMALL INTEGRAL MEMBRANE PROTEIN 29"/>
    <property type="match status" value="1"/>
</dbReference>
<evidence type="ECO:0000313" key="3">
    <source>
        <dbReference type="Proteomes" id="UP000805418"/>
    </source>
</evidence>
<organism evidence="2 3">
    <name type="scientific">Canis lupus familiaris</name>
    <name type="common">Dog</name>
    <name type="synonym">Canis familiaris</name>
    <dbReference type="NCBI Taxonomy" id="9615"/>
    <lineage>
        <taxon>Eukaryota</taxon>
        <taxon>Metazoa</taxon>
        <taxon>Chordata</taxon>
        <taxon>Craniata</taxon>
        <taxon>Vertebrata</taxon>
        <taxon>Euteleostomi</taxon>
        <taxon>Mammalia</taxon>
        <taxon>Eutheria</taxon>
        <taxon>Laurasiatheria</taxon>
        <taxon>Carnivora</taxon>
        <taxon>Caniformia</taxon>
        <taxon>Canidae</taxon>
        <taxon>Canis</taxon>
    </lineage>
</organism>